<dbReference type="Proteomes" id="UP000008466">
    <property type="component" value="Chromosome"/>
</dbReference>
<dbReference type="EMBL" id="CP002541">
    <property type="protein sequence ID" value="ADY13403.1"/>
    <property type="molecule type" value="Genomic_DNA"/>
</dbReference>
<accession>F0RZC2</accession>
<name>F0RZC2_SPHGB</name>
<evidence type="ECO:0000259" key="2">
    <source>
        <dbReference type="Pfam" id="PF03351"/>
    </source>
</evidence>
<dbReference type="OrthoDB" id="5431229at2"/>
<sequence length="175" mass="19078">MKKYILTLVIVALALPLTAQIISSSPIDPKVDGVFGSQEYSNTQELQGMKLGYTLSNDGNTLYFALRAPAKGWVSVGLGTKRMHLSHMVMGFDALTSQTISEETGRGHSHSPSKDKIVKLSIVKESGNETTLEFSIPSALYANGSELPLILAYGTKDDLRSKHSKYASYTITYTK</sequence>
<reference evidence="4" key="1">
    <citation type="submission" date="2011-02" db="EMBL/GenBank/DDBJ databases">
        <title>Complete sequence of Spirochaeta sp. Buddy.</title>
        <authorList>
            <person name="Lucas S."/>
            <person name="Copeland A."/>
            <person name="Lapidus A."/>
            <person name="Cheng J.-F."/>
            <person name="Goodwin L."/>
            <person name="Pitluck S."/>
            <person name="Zeytun A."/>
            <person name="Detter J.C."/>
            <person name="Han C."/>
            <person name="Tapia R."/>
            <person name="Land M."/>
            <person name="Hauser L."/>
            <person name="Kyrpides N."/>
            <person name="Ivanova N."/>
            <person name="Mikhailova N."/>
            <person name="Pagani I."/>
            <person name="Ritalahti K.M."/>
            <person name="Loeffler F.E."/>
            <person name="Woyke T."/>
        </authorList>
    </citation>
    <scope>NUCLEOTIDE SEQUENCE [LARGE SCALE GENOMIC DNA]</scope>
    <source>
        <strain evidence="4">ATCC BAA-1886 / DSM 22777 / Buddy</strain>
    </source>
</reference>
<evidence type="ECO:0000313" key="4">
    <source>
        <dbReference type="Proteomes" id="UP000008466"/>
    </source>
</evidence>
<gene>
    <name evidence="3" type="ordered locus">SpiBuddy_1578</name>
</gene>
<dbReference type="KEGG" id="sbu:SpiBuddy_1578"/>
<evidence type="ECO:0000313" key="3">
    <source>
        <dbReference type="EMBL" id="ADY13403.1"/>
    </source>
</evidence>
<feature type="signal peptide" evidence="1">
    <location>
        <begin position="1"/>
        <end position="19"/>
    </location>
</feature>
<feature type="chain" id="PRO_5003255726" description="DOMON domain-containing protein" evidence="1">
    <location>
        <begin position="20"/>
        <end position="175"/>
    </location>
</feature>
<dbReference type="InterPro" id="IPR005018">
    <property type="entry name" value="DOMON_domain"/>
</dbReference>
<protein>
    <recommendedName>
        <fullName evidence="2">DOMON domain-containing protein</fullName>
    </recommendedName>
</protein>
<dbReference type="eggNOG" id="ENOG502ZD3W">
    <property type="taxonomic scope" value="Bacteria"/>
</dbReference>
<dbReference type="RefSeq" id="WP_013607253.1">
    <property type="nucleotide sequence ID" value="NC_015152.1"/>
</dbReference>
<proteinExistence type="predicted"/>
<organism evidence="3 4">
    <name type="scientific">Sphaerochaeta globosa (strain ATCC BAA-1886 / DSM 22777 / Buddy)</name>
    <name type="common">Spirochaeta sp. (strain Buddy)</name>
    <dbReference type="NCBI Taxonomy" id="158189"/>
    <lineage>
        <taxon>Bacteria</taxon>
        <taxon>Pseudomonadati</taxon>
        <taxon>Spirochaetota</taxon>
        <taxon>Spirochaetia</taxon>
        <taxon>Spirochaetales</taxon>
        <taxon>Sphaerochaetaceae</taxon>
        <taxon>Sphaerochaeta</taxon>
    </lineage>
</organism>
<dbReference type="Gene3D" id="2.60.40.1210">
    <property type="entry name" value="Cellobiose dehydrogenase, cytochrome domain"/>
    <property type="match status" value="1"/>
</dbReference>
<keyword evidence="1" id="KW-0732">Signal</keyword>
<dbReference type="STRING" id="158189.SpiBuddy_1578"/>
<evidence type="ECO:0000256" key="1">
    <source>
        <dbReference type="SAM" id="SignalP"/>
    </source>
</evidence>
<dbReference type="InterPro" id="IPR045266">
    <property type="entry name" value="DOH_DOMON"/>
</dbReference>
<feature type="domain" description="DOMON" evidence="2">
    <location>
        <begin position="48"/>
        <end position="137"/>
    </location>
</feature>
<dbReference type="AlphaFoldDB" id="F0RZC2"/>
<dbReference type="Pfam" id="PF03351">
    <property type="entry name" value="DOMON"/>
    <property type="match status" value="1"/>
</dbReference>
<dbReference type="CDD" id="cd09631">
    <property type="entry name" value="DOMON_DOH"/>
    <property type="match status" value="1"/>
</dbReference>
<keyword evidence="4" id="KW-1185">Reference proteome</keyword>
<dbReference type="HOGENOM" id="CLU_1531567_0_0_12"/>